<dbReference type="PANTHER" id="PTHR12790:SF0">
    <property type="entry name" value="RNA POLYMERASE I-SPECIFIC TRANSCRIPTION INITIATION FACTOR RRN3-RELATED"/>
    <property type="match status" value="1"/>
</dbReference>
<dbReference type="Proteomes" id="UP000270094">
    <property type="component" value="Unassembled WGS sequence"/>
</dbReference>
<evidence type="ECO:0000313" key="3">
    <source>
        <dbReference type="Proteomes" id="UP000270094"/>
    </source>
</evidence>
<dbReference type="GO" id="GO:0001181">
    <property type="term" value="F:RNA polymerase I general transcription initiation factor activity"/>
    <property type="evidence" value="ECO:0007669"/>
    <property type="project" value="InterPro"/>
</dbReference>
<reference evidence="2 3" key="1">
    <citation type="submission" date="2018-11" db="EMBL/GenBank/DDBJ databases">
        <authorList>
            <consortium name="Pathogen Informatics"/>
        </authorList>
    </citation>
    <scope>NUCLEOTIDE SEQUENCE [LARGE SCALE GENOMIC DNA]</scope>
</reference>
<organism evidence="2 3">
    <name type="scientific">Strongylus vulgaris</name>
    <name type="common">Blood worm</name>
    <dbReference type="NCBI Taxonomy" id="40348"/>
    <lineage>
        <taxon>Eukaryota</taxon>
        <taxon>Metazoa</taxon>
        <taxon>Ecdysozoa</taxon>
        <taxon>Nematoda</taxon>
        <taxon>Chromadorea</taxon>
        <taxon>Rhabditida</taxon>
        <taxon>Rhabditina</taxon>
        <taxon>Rhabditomorpha</taxon>
        <taxon>Strongyloidea</taxon>
        <taxon>Strongylidae</taxon>
        <taxon>Strongylus</taxon>
    </lineage>
</organism>
<dbReference type="OrthoDB" id="26970at2759"/>
<dbReference type="PANTHER" id="PTHR12790">
    <property type="entry name" value="TRANSCRIPTION INITIATION FACTOR IA RRN3"/>
    <property type="match status" value="1"/>
</dbReference>
<comment type="similarity">
    <text evidence="1">Belongs to the RRN3 family.</text>
</comment>
<evidence type="ECO:0000313" key="2">
    <source>
        <dbReference type="EMBL" id="VDM69502.1"/>
    </source>
</evidence>
<evidence type="ECO:0000256" key="1">
    <source>
        <dbReference type="ARBA" id="ARBA00010098"/>
    </source>
</evidence>
<dbReference type="InterPro" id="IPR007991">
    <property type="entry name" value="RNA_pol_I_trans_ini_fac_RRN3"/>
</dbReference>
<gene>
    <name evidence="2" type="ORF">SVUK_LOCUS4500</name>
</gene>
<dbReference type="AlphaFoldDB" id="A0A3P7KQI7"/>
<sequence length="309" mass="35278">MLCDIAIRQVCHTELVYTSAVNNLVPVIIESETGMAELAITPEEQDNIYKAAHRIIAHILKCFPMSNKVLLRVLRIGVPHITHDSHRFIGYIRNLIQCLEYAEQLRADIWDLIVDQMIVCDNMLTKMECRGKKFTADVTIFAMDEDERDAAEEGEESEHIAKLDGGLRDVLHYIAAKHNIEAEHGDLNWLHMSNGSTAEELFKIFLSLLETRMLLSVHVRYTSFLWLYICSMDETYATRLLDLLWSVIVRPHVSQADIAKAQGAAAYLAAFLARAEYLDIKAAMSWMFRIVQWCLQYIDNCGIGSKRVS</sequence>
<keyword evidence="3" id="KW-1185">Reference proteome</keyword>
<dbReference type="EMBL" id="UYYB01012466">
    <property type="protein sequence ID" value="VDM69502.1"/>
    <property type="molecule type" value="Genomic_DNA"/>
</dbReference>
<proteinExistence type="inferred from homology"/>
<dbReference type="GO" id="GO:0005634">
    <property type="term" value="C:nucleus"/>
    <property type="evidence" value="ECO:0007669"/>
    <property type="project" value="TreeGrafter"/>
</dbReference>
<dbReference type="GO" id="GO:0006361">
    <property type="term" value="P:transcription initiation at RNA polymerase I promoter"/>
    <property type="evidence" value="ECO:0007669"/>
    <property type="project" value="InterPro"/>
</dbReference>
<protein>
    <submittedName>
        <fullName evidence="2">Uncharacterized protein</fullName>
    </submittedName>
</protein>
<dbReference type="GO" id="GO:0001042">
    <property type="term" value="F:RNA polymerase I core binding"/>
    <property type="evidence" value="ECO:0007669"/>
    <property type="project" value="TreeGrafter"/>
</dbReference>
<dbReference type="Pfam" id="PF05327">
    <property type="entry name" value="RRN3"/>
    <property type="match status" value="1"/>
</dbReference>
<accession>A0A3P7KQI7</accession>
<name>A0A3P7KQI7_STRVU</name>